<dbReference type="KEGG" id="kaf:KAFR_0B02160"/>
<dbReference type="PANTHER" id="PTHR47427">
    <property type="entry name" value="PROTEIN STE12"/>
    <property type="match status" value="1"/>
</dbReference>
<gene>
    <name evidence="9" type="primary">KAFR0B02160</name>
    <name evidence="9" type="ORF">KAFR_0B02160</name>
</gene>
<keyword evidence="3 6" id="KW-0863">Zinc-finger</keyword>
<keyword evidence="2" id="KW-0479">Metal-binding</keyword>
<dbReference type="SMART" id="SM00355">
    <property type="entry name" value="ZnF_C2H2"/>
    <property type="match status" value="2"/>
</dbReference>
<dbReference type="RefSeq" id="XP_003955649.1">
    <property type="nucleotide sequence ID" value="XM_003955600.1"/>
</dbReference>
<dbReference type="FunCoup" id="H2AQ64">
    <property type="interactions" value="12"/>
</dbReference>
<sequence>MSYSAPFLQRFDSDTTINYLLDYSKQELLPSSYNNQNNNYQTMTSTNTLQFVKQADTAVTNNINNDLTGNTLTNELSDNMLLEIENDLLLNTKKERRLSISNYVQDKSKYFEIEEIDLDLEFQNVKRNDLAISMGVNNDDFQFNINNNDLLMIDQNNNNDINDNDFQTYDEDDLDIPLINNDNDQQLPTMRRRKRDIFKFNNFFGGNNSNNDSQISTDNNYKKKHFWSSGKSSQLFKKFNNSRSNINGLSNNNDDDDDIDMDFDVSVFNFSEFASENEDLDDLIIEETNLHTLINPSKLIQNNETITPSTINPVSPFSNLNSTPFVTTSSFSSKNPFNMSNNSESTSSSMSPVVATTTDEATSQDNKPALKNKKSGISDTPKIRGRKPSLLDDGTKQFSCEYCDRRFKRQEHLKRHIRSLHICEKPFHCHICDKHFSRSDNLNQHIKTHSNTN</sequence>
<dbReference type="InterPro" id="IPR052127">
    <property type="entry name" value="STE12_transcription_factor"/>
</dbReference>
<feature type="compositionally biased region" description="Low complexity" evidence="7">
    <location>
        <begin position="331"/>
        <end position="351"/>
    </location>
</feature>
<dbReference type="InterPro" id="IPR036236">
    <property type="entry name" value="Znf_C2H2_sf"/>
</dbReference>
<evidence type="ECO:0000313" key="9">
    <source>
        <dbReference type="EMBL" id="CCF56514.1"/>
    </source>
</evidence>
<dbReference type="FunFam" id="3.30.160.60:FF:000065">
    <property type="entry name" value="B-cell CLL/lymphoma 6, member B"/>
    <property type="match status" value="2"/>
</dbReference>
<evidence type="ECO:0000256" key="4">
    <source>
        <dbReference type="ARBA" id="ARBA00022833"/>
    </source>
</evidence>
<dbReference type="GeneID" id="13882816"/>
<feature type="region of interest" description="Disordered" evidence="7">
    <location>
        <begin position="331"/>
        <end position="390"/>
    </location>
</feature>
<dbReference type="eggNOG" id="KOG1721">
    <property type="taxonomic scope" value="Eukaryota"/>
</dbReference>
<dbReference type="GO" id="GO:0003700">
    <property type="term" value="F:DNA-binding transcription factor activity"/>
    <property type="evidence" value="ECO:0007669"/>
    <property type="project" value="TreeGrafter"/>
</dbReference>
<dbReference type="PROSITE" id="PS50157">
    <property type="entry name" value="ZINC_FINGER_C2H2_2"/>
    <property type="match status" value="2"/>
</dbReference>
<accession>H2AQ64</accession>
<dbReference type="Pfam" id="PF00096">
    <property type="entry name" value="zf-C2H2"/>
    <property type="match status" value="2"/>
</dbReference>
<dbReference type="Proteomes" id="UP000005220">
    <property type="component" value="Chromosome 2"/>
</dbReference>
<evidence type="ECO:0000256" key="3">
    <source>
        <dbReference type="ARBA" id="ARBA00022771"/>
    </source>
</evidence>
<organism evidence="9 10">
    <name type="scientific">Kazachstania africana (strain ATCC 22294 / BCRC 22015 / CBS 2517 / CECT 1963 / NBRC 1671 / NRRL Y-8276)</name>
    <name type="common">Yeast</name>
    <name type="synonym">Kluyveromyces africanus</name>
    <dbReference type="NCBI Taxonomy" id="1071382"/>
    <lineage>
        <taxon>Eukaryota</taxon>
        <taxon>Fungi</taxon>
        <taxon>Dikarya</taxon>
        <taxon>Ascomycota</taxon>
        <taxon>Saccharomycotina</taxon>
        <taxon>Saccharomycetes</taxon>
        <taxon>Saccharomycetales</taxon>
        <taxon>Saccharomycetaceae</taxon>
        <taxon>Kazachstania</taxon>
    </lineage>
</organism>
<dbReference type="STRING" id="1071382.H2AQ64"/>
<comment type="subcellular location">
    <subcellularLocation>
        <location evidence="1">Nucleus</location>
    </subcellularLocation>
</comment>
<keyword evidence="5" id="KW-0539">Nucleus</keyword>
<evidence type="ECO:0000256" key="2">
    <source>
        <dbReference type="ARBA" id="ARBA00022723"/>
    </source>
</evidence>
<dbReference type="SUPFAM" id="SSF57667">
    <property type="entry name" value="beta-beta-alpha zinc fingers"/>
    <property type="match status" value="1"/>
</dbReference>
<evidence type="ECO:0000256" key="7">
    <source>
        <dbReference type="SAM" id="MobiDB-lite"/>
    </source>
</evidence>
<dbReference type="GO" id="GO:0005634">
    <property type="term" value="C:nucleus"/>
    <property type="evidence" value="ECO:0007669"/>
    <property type="project" value="UniProtKB-SubCell"/>
</dbReference>
<dbReference type="HOGENOM" id="CLU_628642_0_0_1"/>
<dbReference type="GO" id="GO:1990526">
    <property type="term" value="C:Ste12p-Dig1p-Dig2p complex"/>
    <property type="evidence" value="ECO:0007669"/>
    <property type="project" value="TreeGrafter"/>
</dbReference>
<evidence type="ECO:0000256" key="1">
    <source>
        <dbReference type="ARBA" id="ARBA00004123"/>
    </source>
</evidence>
<dbReference type="EMBL" id="HE650822">
    <property type="protein sequence ID" value="CCF56514.1"/>
    <property type="molecule type" value="Genomic_DNA"/>
</dbReference>
<keyword evidence="10" id="KW-1185">Reference proteome</keyword>
<evidence type="ECO:0000313" key="10">
    <source>
        <dbReference type="Proteomes" id="UP000005220"/>
    </source>
</evidence>
<dbReference type="Gene3D" id="3.30.160.60">
    <property type="entry name" value="Classic Zinc Finger"/>
    <property type="match status" value="2"/>
</dbReference>
<dbReference type="GO" id="GO:1990527">
    <property type="term" value="C:Tec1p-Ste12p-Dig1p complex"/>
    <property type="evidence" value="ECO:0007669"/>
    <property type="project" value="TreeGrafter"/>
</dbReference>
<feature type="domain" description="C2H2-type" evidence="8">
    <location>
        <begin position="398"/>
        <end position="426"/>
    </location>
</feature>
<keyword evidence="4" id="KW-0862">Zinc</keyword>
<dbReference type="OrthoDB" id="654211at2759"/>
<proteinExistence type="predicted"/>
<dbReference type="AlphaFoldDB" id="H2AQ64"/>
<dbReference type="PANTHER" id="PTHR47427:SF2">
    <property type="entry name" value="C2H2-TYPE DOMAIN-CONTAINING PROTEIN"/>
    <property type="match status" value="1"/>
</dbReference>
<feature type="domain" description="C2H2-type" evidence="8">
    <location>
        <begin position="427"/>
        <end position="453"/>
    </location>
</feature>
<protein>
    <recommendedName>
        <fullName evidence="8">C2H2-type domain-containing protein</fullName>
    </recommendedName>
</protein>
<dbReference type="InParanoid" id="H2AQ64"/>
<evidence type="ECO:0000256" key="5">
    <source>
        <dbReference type="ARBA" id="ARBA00023242"/>
    </source>
</evidence>
<feature type="compositionally biased region" description="Polar residues" evidence="7">
    <location>
        <begin position="354"/>
        <end position="366"/>
    </location>
</feature>
<dbReference type="InterPro" id="IPR013087">
    <property type="entry name" value="Znf_C2H2_type"/>
</dbReference>
<reference evidence="9 10" key="1">
    <citation type="journal article" date="2011" name="Proc. Natl. Acad. Sci. U.S.A.">
        <title>Evolutionary erosion of yeast sex chromosomes by mating-type switching accidents.</title>
        <authorList>
            <person name="Gordon J.L."/>
            <person name="Armisen D."/>
            <person name="Proux-Wera E."/>
            <person name="Oheigeartaigh S.S."/>
            <person name="Byrne K.P."/>
            <person name="Wolfe K.H."/>
        </authorList>
    </citation>
    <scope>NUCLEOTIDE SEQUENCE [LARGE SCALE GENOMIC DNA]</scope>
    <source>
        <strain evidence="10">ATCC 22294 / BCRC 22015 / CBS 2517 / CECT 1963 / NBRC 1671 / NRRL Y-8276</strain>
    </source>
</reference>
<evidence type="ECO:0000259" key="8">
    <source>
        <dbReference type="PROSITE" id="PS50157"/>
    </source>
</evidence>
<name>H2AQ64_KAZAF</name>
<evidence type="ECO:0000256" key="6">
    <source>
        <dbReference type="PROSITE-ProRule" id="PRU00042"/>
    </source>
</evidence>
<dbReference type="PROSITE" id="PS00028">
    <property type="entry name" value="ZINC_FINGER_C2H2_1"/>
    <property type="match status" value="2"/>
</dbReference>
<dbReference type="GO" id="GO:0008270">
    <property type="term" value="F:zinc ion binding"/>
    <property type="evidence" value="ECO:0007669"/>
    <property type="project" value="UniProtKB-KW"/>
</dbReference>